<dbReference type="Proteomes" id="UP000253940">
    <property type="component" value="Chromosome"/>
</dbReference>
<dbReference type="GO" id="GO:0000156">
    <property type="term" value="F:phosphorelay response regulator activity"/>
    <property type="evidence" value="ECO:0007669"/>
    <property type="project" value="TreeGrafter"/>
</dbReference>
<evidence type="ECO:0000256" key="4">
    <source>
        <dbReference type="ARBA" id="ARBA00022777"/>
    </source>
</evidence>
<dbReference type="KEGG" id="mbah:HYN46_01320"/>
<dbReference type="OrthoDB" id="9816482at2"/>
<evidence type="ECO:0000259" key="5">
    <source>
        <dbReference type="PROSITE" id="PS50109"/>
    </source>
</evidence>
<dbReference type="InterPro" id="IPR050351">
    <property type="entry name" value="BphY/WalK/GraS-like"/>
</dbReference>
<reference evidence="6 7" key="1">
    <citation type="submission" date="2018-07" db="EMBL/GenBank/DDBJ databases">
        <title>Genome sequencing of Moraxellaceae gen. HYN0046.</title>
        <authorList>
            <person name="Kim M."/>
            <person name="Yi H."/>
        </authorList>
    </citation>
    <scope>NUCLEOTIDE SEQUENCE [LARGE SCALE GENOMIC DNA]</scope>
    <source>
        <strain evidence="6 7">HYN0046</strain>
    </source>
</reference>
<dbReference type="PRINTS" id="PR00344">
    <property type="entry name" value="BCTRLSENSOR"/>
</dbReference>
<sequence>MGLTFKMAARALRHLGAELITSEEMALNELMKNAFDAGSPKVEINISYPASIKVVEESLKMFVGGGLNKAETIDKIKENTKEYCHERNPCIDFLKQFEQILEKVTVDSIDQALADIKREAYFIKVSDTGSGMTKAELESVFLTIGTSSKLNIQSVGDRVLLGEKGIGRLSMMRLGDVSTVSTKTIDENNLNRINFEWRKFDDPNLFLEQISIESEEVIPEEGFVKGTQILISDLTNDWTYSKTEKFVNEYVQRLRSPFSEEHESDFPIGIFQNKRRIPIKPMPSWLIEQANFNATYSFNPEVKQLDHIALQGEIIWKDSKSSEARSWSLADLIRLLEVPVEDFKGMGALSIKALWFNRNDLTPTLERKLGDIKKELNYWVGGFGIYRDGFRIGFTGGLSDDWLSMDRKTLTSQGYTLNRYQTVGEVAISKIINPHLRDSANRQSLIENSDFIILKALFSKIIIRDLKSRIEAYKKLQEVIALDSLSKTIESTEESHINAIEAIGRIAKKLPKEDKTVLDGIQSVMKNQSEIIEDLHSRIFQVMEKNTDILELANLGQMVDIISHELARITQNTSMLLDRLKNNQDNQKETEKIMTELRKQVIATEKRIRSIDVLSPATRQRKETYDITAQFKTILEGYAPKFARHSVKSILFVDGKQELSSVKVTMVRGLVAQIMENLLTNSVYWLQQGLKSGEHERFIEVDIDSVSQAIFVRDNGPGIDQKYSLDVFKPYFTNRKGGKGLGLYIASEIAKYHDASLYLDSAAEEDGRLRTFVIQLPKESQK</sequence>
<evidence type="ECO:0000256" key="2">
    <source>
        <dbReference type="ARBA" id="ARBA00012438"/>
    </source>
</evidence>
<gene>
    <name evidence="6" type="ORF">HYN46_01320</name>
</gene>
<keyword evidence="7" id="KW-1185">Reference proteome</keyword>
<keyword evidence="4 6" id="KW-0418">Kinase</keyword>
<evidence type="ECO:0000256" key="3">
    <source>
        <dbReference type="ARBA" id="ARBA00022679"/>
    </source>
</evidence>
<feature type="domain" description="Histidine kinase" evidence="5">
    <location>
        <begin position="561"/>
        <end position="780"/>
    </location>
</feature>
<accession>A0A345P2Z1</accession>
<dbReference type="PROSITE" id="PS50109">
    <property type="entry name" value="HIS_KIN"/>
    <property type="match status" value="1"/>
</dbReference>
<dbReference type="Gene3D" id="3.30.565.10">
    <property type="entry name" value="Histidine kinase-like ATPase, C-terminal domain"/>
    <property type="match status" value="2"/>
</dbReference>
<proteinExistence type="predicted"/>
<dbReference type="GO" id="GO:0004673">
    <property type="term" value="F:protein histidine kinase activity"/>
    <property type="evidence" value="ECO:0007669"/>
    <property type="project" value="UniProtKB-EC"/>
</dbReference>
<dbReference type="InterPro" id="IPR036890">
    <property type="entry name" value="HATPase_C_sf"/>
</dbReference>
<evidence type="ECO:0000313" key="6">
    <source>
        <dbReference type="EMBL" id="AXI01650.1"/>
    </source>
</evidence>
<protein>
    <recommendedName>
        <fullName evidence="2">histidine kinase</fullName>
        <ecNumber evidence="2">2.7.13.3</ecNumber>
    </recommendedName>
</protein>
<organism evidence="6 7">
    <name type="scientific">Aquirhabdus parva</name>
    <dbReference type="NCBI Taxonomy" id="2283318"/>
    <lineage>
        <taxon>Bacteria</taxon>
        <taxon>Pseudomonadati</taxon>
        <taxon>Pseudomonadota</taxon>
        <taxon>Gammaproteobacteria</taxon>
        <taxon>Moraxellales</taxon>
        <taxon>Moraxellaceae</taxon>
        <taxon>Aquirhabdus</taxon>
    </lineage>
</organism>
<comment type="catalytic activity">
    <reaction evidence="1">
        <text>ATP + protein L-histidine = ADP + protein N-phospho-L-histidine.</text>
        <dbReference type="EC" id="2.7.13.3"/>
    </reaction>
</comment>
<dbReference type="InterPro" id="IPR004358">
    <property type="entry name" value="Sig_transdc_His_kin-like_C"/>
</dbReference>
<dbReference type="EMBL" id="CP031222">
    <property type="protein sequence ID" value="AXI01650.1"/>
    <property type="molecule type" value="Genomic_DNA"/>
</dbReference>
<dbReference type="AlphaFoldDB" id="A0A345P2Z1"/>
<dbReference type="SUPFAM" id="SSF55874">
    <property type="entry name" value="ATPase domain of HSP90 chaperone/DNA topoisomerase II/histidine kinase"/>
    <property type="match status" value="2"/>
</dbReference>
<dbReference type="Pfam" id="PF02518">
    <property type="entry name" value="HATPase_c"/>
    <property type="match status" value="1"/>
</dbReference>
<dbReference type="PANTHER" id="PTHR42878">
    <property type="entry name" value="TWO-COMPONENT HISTIDINE KINASE"/>
    <property type="match status" value="1"/>
</dbReference>
<dbReference type="InterPro" id="IPR005467">
    <property type="entry name" value="His_kinase_dom"/>
</dbReference>
<evidence type="ECO:0000313" key="7">
    <source>
        <dbReference type="Proteomes" id="UP000253940"/>
    </source>
</evidence>
<dbReference type="GO" id="GO:0030295">
    <property type="term" value="F:protein kinase activator activity"/>
    <property type="evidence" value="ECO:0007669"/>
    <property type="project" value="TreeGrafter"/>
</dbReference>
<dbReference type="Pfam" id="PF13589">
    <property type="entry name" value="HATPase_c_3"/>
    <property type="match status" value="1"/>
</dbReference>
<dbReference type="GO" id="GO:0007234">
    <property type="term" value="P:osmosensory signaling via phosphorelay pathway"/>
    <property type="evidence" value="ECO:0007669"/>
    <property type="project" value="TreeGrafter"/>
</dbReference>
<name>A0A345P2Z1_9GAMM</name>
<evidence type="ECO:0000256" key="1">
    <source>
        <dbReference type="ARBA" id="ARBA00000085"/>
    </source>
</evidence>
<dbReference type="EC" id="2.7.13.3" evidence="2"/>
<keyword evidence="3" id="KW-0808">Transferase</keyword>
<dbReference type="PANTHER" id="PTHR42878:SF14">
    <property type="entry name" value="OSMOLARITY TWO-COMPONENT SYSTEM PROTEIN SSK1"/>
    <property type="match status" value="1"/>
</dbReference>
<dbReference type="RefSeq" id="WP_114897760.1">
    <property type="nucleotide sequence ID" value="NZ_CP031222.1"/>
</dbReference>
<dbReference type="SMART" id="SM00387">
    <property type="entry name" value="HATPase_c"/>
    <property type="match status" value="1"/>
</dbReference>
<dbReference type="InterPro" id="IPR003594">
    <property type="entry name" value="HATPase_dom"/>
</dbReference>